<comment type="caution">
    <text evidence="2">The sequence shown here is derived from an EMBL/GenBank/DDBJ whole genome shotgun (WGS) entry which is preliminary data.</text>
</comment>
<dbReference type="STRING" id="536227.Ccar_24615"/>
<proteinExistence type="predicted"/>
<feature type="transmembrane region" description="Helical" evidence="1">
    <location>
        <begin position="76"/>
        <end position="96"/>
    </location>
</feature>
<dbReference type="PATRIC" id="fig|536227.13.peg.5089"/>
<gene>
    <name evidence="2" type="ORF">CcarbDRAFT_2310</name>
</gene>
<keyword evidence="1" id="KW-0812">Transmembrane</keyword>
<reference evidence="2 3" key="1">
    <citation type="submission" date="2009-06" db="EMBL/GenBank/DDBJ databases">
        <title>The draft genome of Clostridium carboxidivorans P7.</title>
        <authorList>
            <consortium name="US DOE Joint Genome Institute (JGI-PGF)"/>
            <person name="Lucas S."/>
            <person name="Copeland A."/>
            <person name="Lapidus A."/>
            <person name="Glavina del Rio T."/>
            <person name="Tice H."/>
            <person name="Bruce D."/>
            <person name="Goodwin L."/>
            <person name="Pitluck S."/>
            <person name="Larimer F."/>
            <person name="Land M.L."/>
            <person name="Hauser L."/>
            <person name="Hemme C.L."/>
        </authorList>
    </citation>
    <scope>NUCLEOTIDE SEQUENCE [LARGE SCALE GENOMIC DNA]</scope>
    <source>
        <strain evidence="2 3">P7</strain>
    </source>
</reference>
<dbReference type="EMBL" id="ACVI01000034">
    <property type="protein sequence ID" value="EET87243.1"/>
    <property type="molecule type" value="Genomic_DNA"/>
</dbReference>
<feature type="transmembrane region" description="Helical" evidence="1">
    <location>
        <begin position="102"/>
        <end position="124"/>
    </location>
</feature>
<dbReference type="AlphaFoldDB" id="C6PU43"/>
<dbReference type="Proteomes" id="UP000004198">
    <property type="component" value="Unassembled WGS sequence"/>
</dbReference>
<keyword evidence="1" id="KW-1133">Transmembrane helix</keyword>
<dbReference type="OrthoDB" id="1910025at2"/>
<dbReference type="eggNOG" id="ENOG5032W25">
    <property type="taxonomic scope" value="Bacteria"/>
</dbReference>
<dbReference type="RefSeq" id="WP_007061195.1">
    <property type="nucleotide sequence ID" value="NZ_ACVI01000034.1"/>
</dbReference>
<accession>C6PU43</accession>
<organism evidence="2 3">
    <name type="scientific">Clostridium carboxidivorans P7</name>
    <dbReference type="NCBI Taxonomy" id="536227"/>
    <lineage>
        <taxon>Bacteria</taxon>
        <taxon>Bacillati</taxon>
        <taxon>Bacillota</taxon>
        <taxon>Clostridia</taxon>
        <taxon>Eubacteriales</taxon>
        <taxon>Clostridiaceae</taxon>
        <taxon>Clostridium</taxon>
    </lineage>
</organism>
<keyword evidence="1" id="KW-0472">Membrane</keyword>
<name>C6PU43_9CLOT</name>
<protein>
    <submittedName>
        <fullName evidence="2">Uncharacterized protein</fullName>
    </submittedName>
</protein>
<evidence type="ECO:0000256" key="1">
    <source>
        <dbReference type="SAM" id="Phobius"/>
    </source>
</evidence>
<feature type="transmembrane region" description="Helical" evidence="1">
    <location>
        <begin position="7"/>
        <end position="27"/>
    </location>
</feature>
<sequence length="129" mass="14698">MEKRISLKAWMIIKIIPALLLVVFYWMCVSTKYNPIYTYLQYAVLACMFVSLYMVKNNRDIFDEYAKEVLSKTDTICFKLSYVVFGILLLPCVLINTSSIVIGYGIVGGLAILTILRSIIFCVLDARGM</sequence>
<evidence type="ECO:0000313" key="2">
    <source>
        <dbReference type="EMBL" id="EET87243.1"/>
    </source>
</evidence>
<feature type="transmembrane region" description="Helical" evidence="1">
    <location>
        <begin position="39"/>
        <end position="55"/>
    </location>
</feature>
<keyword evidence="3" id="KW-1185">Reference proteome</keyword>
<dbReference type="KEGG" id="cck:Ccar_24615"/>
<evidence type="ECO:0000313" key="3">
    <source>
        <dbReference type="Proteomes" id="UP000004198"/>
    </source>
</evidence>